<dbReference type="Pfam" id="PF02602">
    <property type="entry name" value="HEM4"/>
    <property type="match status" value="1"/>
</dbReference>
<evidence type="ECO:0000313" key="12">
    <source>
        <dbReference type="Proteomes" id="UP000242864"/>
    </source>
</evidence>
<dbReference type="Proteomes" id="UP000242864">
    <property type="component" value="Chromosome"/>
</dbReference>
<comment type="pathway">
    <text evidence="1 9">Porphyrin-containing compound metabolism; protoporphyrin-IX biosynthesis; coproporphyrinogen-III from 5-aminolevulinate: step 3/4.</text>
</comment>
<dbReference type="PANTHER" id="PTHR38042">
    <property type="entry name" value="UROPORPHYRINOGEN-III SYNTHASE, CHLOROPLASTIC"/>
    <property type="match status" value="1"/>
</dbReference>
<reference evidence="11 12" key="1">
    <citation type="submission" date="2017-04" db="EMBL/GenBank/DDBJ databases">
        <authorList>
            <person name="Veseli I.A."/>
            <person name="Tang C."/>
            <person name="Pombert J.-F."/>
        </authorList>
    </citation>
    <scope>NUCLEOTIDE SEQUENCE [LARGE SCALE GENOMIC DNA]</scope>
    <source>
        <strain evidence="11 12">ATCC 700373</strain>
    </source>
</reference>
<evidence type="ECO:0000256" key="7">
    <source>
        <dbReference type="ARBA" id="ARBA00040167"/>
    </source>
</evidence>
<dbReference type="GO" id="GO:0004852">
    <property type="term" value="F:uroporphyrinogen-III synthase activity"/>
    <property type="evidence" value="ECO:0007669"/>
    <property type="project" value="UniProtKB-UniRule"/>
</dbReference>
<evidence type="ECO:0000256" key="3">
    <source>
        <dbReference type="ARBA" id="ARBA00013109"/>
    </source>
</evidence>
<sequence length="225" mass="25842">MKPTVVMSQTHHFNDERAKIVHLPFKSIQPLTFDQSILDNHYHWLVFTSKNAVAIFLPYLKYTRYERLAVIGEKTKEYCEKQGLQVDFYPNDYSQEGFLEMFSAQQGERILIPSSIEARPLLYEALGASGLQVTKIDLYEAKTVVRHIEKTIALIARGEIDAVTFASASAVRAFFERYHAHTFTRFYAIGQQTAHVIQSYGYPCSIADIQTLEAMITKIIEERVH</sequence>
<evidence type="ECO:0000256" key="1">
    <source>
        <dbReference type="ARBA" id="ARBA00004772"/>
    </source>
</evidence>
<comment type="function">
    <text evidence="6 9">Catalyzes cyclization of the linear tetrapyrrole, hydroxymethylbilane, to the macrocyclic uroporphyrinogen III.</text>
</comment>
<dbReference type="EC" id="4.2.1.75" evidence="3 9"/>
<dbReference type="EMBL" id="CP020773">
    <property type="protein sequence ID" value="ARJ49964.1"/>
    <property type="molecule type" value="Genomic_DNA"/>
</dbReference>
<proteinExistence type="inferred from homology"/>
<evidence type="ECO:0000256" key="5">
    <source>
        <dbReference type="ARBA" id="ARBA00023244"/>
    </source>
</evidence>
<dbReference type="Gene3D" id="3.40.50.10090">
    <property type="match status" value="2"/>
</dbReference>
<evidence type="ECO:0000256" key="6">
    <source>
        <dbReference type="ARBA" id="ARBA00037589"/>
    </source>
</evidence>
<dbReference type="InterPro" id="IPR003754">
    <property type="entry name" value="4pyrrol_synth_uPrphyn_synth"/>
</dbReference>
<keyword evidence="4 9" id="KW-0456">Lyase</keyword>
<organism evidence="11 12">
    <name type="scientific">Staphylococcus lutrae</name>
    <dbReference type="NCBI Taxonomy" id="155085"/>
    <lineage>
        <taxon>Bacteria</taxon>
        <taxon>Bacillati</taxon>
        <taxon>Bacillota</taxon>
        <taxon>Bacilli</taxon>
        <taxon>Bacillales</taxon>
        <taxon>Staphylococcaceae</taxon>
        <taxon>Staphylococcus</taxon>
    </lineage>
</organism>
<dbReference type="SUPFAM" id="SSF69618">
    <property type="entry name" value="HemD-like"/>
    <property type="match status" value="1"/>
</dbReference>
<dbReference type="GO" id="GO:0006780">
    <property type="term" value="P:uroporphyrinogen III biosynthetic process"/>
    <property type="evidence" value="ECO:0007669"/>
    <property type="project" value="UniProtKB-UniRule"/>
</dbReference>
<gene>
    <name evidence="11" type="ORF">B5P37_00640</name>
</gene>
<protein>
    <recommendedName>
        <fullName evidence="7 9">Uroporphyrinogen-III synthase</fullName>
        <ecNumber evidence="3 9">4.2.1.75</ecNumber>
    </recommendedName>
</protein>
<evidence type="ECO:0000256" key="4">
    <source>
        <dbReference type="ARBA" id="ARBA00023239"/>
    </source>
</evidence>
<feature type="domain" description="Tetrapyrrole biosynthesis uroporphyrinogen III synthase" evidence="10">
    <location>
        <begin position="18"/>
        <end position="216"/>
    </location>
</feature>
<comment type="similarity">
    <text evidence="2 9">Belongs to the uroporphyrinogen-III synthase family.</text>
</comment>
<dbReference type="AlphaFoldDB" id="A0AAC9WI93"/>
<keyword evidence="12" id="KW-1185">Reference proteome</keyword>
<dbReference type="RefSeq" id="WP_085236124.1">
    <property type="nucleotide sequence ID" value="NZ_CP020773.1"/>
</dbReference>
<name>A0AAC9WI93_9STAP</name>
<dbReference type="InterPro" id="IPR039793">
    <property type="entry name" value="UROS/Hem4"/>
</dbReference>
<evidence type="ECO:0000256" key="8">
    <source>
        <dbReference type="ARBA" id="ARBA00048617"/>
    </source>
</evidence>
<evidence type="ECO:0000256" key="2">
    <source>
        <dbReference type="ARBA" id="ARBA00008133"/>
    </source>
</evidence>
<dbReference type="InterPro" id="IPR036108">
    <property type="entry name" value="4pyrrol_syn_uPrphyn_synt_sf"/>
</dbReference>
<evidence type="ECO:0000259" key="10">
    <source>
        <dbReference type="Pfam" id="PF02602"/>
    </source>
</evidence>
<accession>A0AAC9WI93</accession>
<dbReference type="CDD" id="cd06578">
    <property type="entry name" value="HemD"/>
    <property type="match status" value="1"/>
</dbReference>
<evidence type="ECO:0000256" key="9">
    <source>
        <dbReference type="RuleBase" id="RU366031"/>
    </source>
</evidence>
<comment type="catalytic activity">
    <reaction evidence="8 9">
        <text>hydroxymethylbilane = uroporphyrinogen III + H2O</text>
        <dbReference type="Rhea" id="RHEA:18965"/>
        <dbReference type="ChEBI" id="CHEBI:15377"/>
        <dbReference type="ChEBI" id="CHEBI:57308"/>
        <dbReference type="ChEBI" id="CHEBI:57845"/>
        <dbReference type="EC" id="4.2.1.75"/>
    </reaction>
</comment>
<dbReference type="KEGG" id="slz:B5P37_00640"/>
<dbReference type="PANTHER" id="PTHR38042:SF1">
    <property type="entry name" value="UROPORPHYRINOGEN-III SYNTHASE, CHLOROPLASTIC"/>
    <property type="match status" value="1"/>
</dbReference>
<evidence type="ECO:0000313" key="11">
    <source>
        <dbReference type="EMBL" id="ARJ49964.1"/>
    </source>
</evidence>
<keyword evidence="5 9" id="KW-0627">Porphyrin biosynthesis</keyword>
<dbReference type="GO" id="GO:0006782">
    <property type="term" value="P:protoporphyrinogen IX biosynthetic process"/>
    <property type="evidence" value="ECO:0007669"/>
    <property type="project" value="UniProtKB-UniRule"/>
</dbReference>